<accession>A0ABN9REI3</accession>
<evidence type="ECO:0000256" key="1">
    <source>
        <dbReference type="SAM" id="MobiDB-lite"/>
    </source>
</evidence>
<organism evidence="2 3">
    <name type="scientific">Prorocentrum cordatum</name>
    <dbReference type="NCBI Taxonomy" id="2364126"/>
    <lineage>
        <taxon>Eukaryota</taxon>
        <taxon>Sar</taxon>
        <taxon>Alveolata</taxon>
        <taxon>Dinophyceae</taxon>
        <taxon>Prorocentrales</taxon>
        <taxon>Prorocentraceae</taxon>
        <taxon>Prorocentrum</taxon>
    </lineage>
</organism>
<comment type="caution">
    <text evidence="2">The sequence shown here is derived from an EMBL/GenBank/DDBJ whole genome shotgun (WGS) entry which is preliminary data.</text>
</comment>
<name>A0ABN9REI3_9DINO</name>
<feature type="non-terminal residue" evidence="2">
    <location>
        <position position="56"/>
    </location>
</feature>
<evidence type="ECO:0000313" key="3">
    <source>
        <dbReference type="Proteomes" id="UP001189429"/>
    </source>
</evidence>
<feature type="compositionally biased region" description="Low complexity" evidence="1">
    <location>
        <begin position="1"/>
        <end position="17"/>
    </location>
</feature>
<dbReference type="EMBL" id="CAUYUJ010006346">
    <property type="protein sequence ID" value="CAK0817068.1"/>
    <property type="molecule type" value="Genomic_DNA"/>
</dbReference>
<feature type="region of interest" description="Disordered" evidence="1">
    <location>
        <begin position="1"/>
        <end position="56"/>
    </location>
</feature>
<feature type="compositionally biased region" description="Low complexity" evidence="1">
    <location>
        <begin position="24"/>
        <end position="56"/>
    </location>
</feature>
<proteinExistence type="predicted"/>
<sequence>MSFEPAAGSSGQRRSPAGAGGAAGAQPQQPLSQRGVEPAAAPPQAAVECAGAASAD</sequence>
<protein>
    <submittedName>
        <fullName evidence="2">Uncharacterized protein</fullName>
    </submittedName>
</protein>
<dbReference type="Proteomes" id="UP001189429">
    <property type="component" value="Unassembled WGS sequence"/>
</dbReference>
<evidence type="ECO:0000313" key="2">
    <source>
        <dbReference type="EMBL" id="CAK0817068.1"/>
    </source>
</evidence>
<keyword evidence="3" id="KW-1185">Reference proteome</keyword>
<gene>
    <name evidence="2" type="ORF">PCOR1329_LOCUS19789</name>
</gene>
<reference evidence="2" key="1">
    <citation type="submission" date="2023-10" db="EMBL/GenBank/DDBJ databases">
        <authorList>
            <person name="Chen Y."/>
            <person name="Shah S."/>
            <person name="Dougan E. K."/>
            <person name="Thang M."/>
            <person name="Chan C."/>
        </authorList>
    </citation>
    <scope>NUCLEOTIDE SEQUENCE [LARGE SCALE GENOMIC DNA]</scope>
</reference>